<proteinExistence type="predicted"/>
<sequence>MNTVPSPVRVDSPSYSAAEFWSAATRSRLSPYNNATPYSDPAAINNIPDTLELERVSAEAAALDRHSNQCAFHHRPSAVGTTVLHLLVLWRECNDQESYGATGGLDERDSPRMPSLARGGLEPSFAPLADRLPTAQPHRCRRGVLPLWVHALILHWKRGPDQETNTYPKKMRNMALADLVRVEEIHLIDFDGHPKELRELLGTKAPVLIVAEVSGSHLSPIDDYSWPFSIFSGCAPHLRYLTLHDWARPVPWDSAILHNLVSLNCAIKSEDSFPSRPRRLGPTGHACA</sequence>
<evidence type="ECO:0000313" key="2">
    <source>
        <dbReference type="Proteomes" id="UP000814140"/>
    </source>
</evidence>
<evidence type="ECO:0000313" key="1">
    <source>
        <dbReference type="EMBL" id="KAI0055959.1"/>
    </source>
</evidence>
<reference evidence="1" key="1">
    <citation type="submission" date="2021-03" db="EMBL/GenBank/DDBJ databases">
        <authorList>
            <consortium name="DOE Joint Genome Institute"/>
            <person name="Ahrendt S."/>
            <person name="Looney B.P."/>
            <person name="Miyauchi S."/>
            <person name="Morin E."/>
            <person name="Drula E."/>
            <person name="Courty P.E."/>
            <person name="Chicoki N."/>
            <person name="Fauchery L."/>
            <person name="Kohler A."/>
            <person name="Kuo A."/>
            <person name="Labutti K."/>
            <person name="Pangilinan J."/>
            <person name="Lipzen A."/>
            <person name="Riley R."/>
            <person name="Andreopoulos W."/>
            <person name="He G."/>
            <person name="Johnson J."/>
            <person name="Barry K.W."/>
            <person name="Grigoriev I.V."/>
            <person name="Nagy L."/>
            <person name="Hibbett D."/>
            <person name="Henrissat B."/>
            <person name="Matheny P.B."/>
            <person name="Labbe J."/>
            <person name="Martin F."/>
        </authorList>
    </citation>
    <scope>NUCLEOTIDE SEQUENCE</scope>
    <source>
        <strain evidence="1">HHB10654</strain>
    </source>
</reference>
<accession>A0ACB8SHD0</accession>
<protein>
    <submittedName>
        <fullName evidence="1">Uncharacterized protein</fullName>
    </submittedName>
</protein>
<comment type="caution">
    <text evidence="1">The sequence shown here is derived from an EMBL/GenBank/DDBJ whole genome shotgun (WGS) entry which is preliminary data.</text>
</comment>
<organism evidence="1 2">
    <name type="scientific">Artomyces pyxidatus</name>
    <dbReference type="NCBI Taxonomy" id="48021"/>
    <lineage>
        <taxon>Eukaryota</taxon>
        <taxon>Fungi</taxon>
        <taxon>Dikarya</taxon>
        <taxon>Basidiomycota</taxon>
        <taxon>Agaricomycotina</taxon>
        <taxon>Agaricomycetes</taxon>
        <taxon>Russulales</taxon>
        <taxon>Auriscalpiaceae</taxon>
        <taxon>Artomyces</taxon>
    </lineage>
</organism>
<dbReference type="Proteomes" id="UP000814140">
    <property type="component" value="Unassembled WGS sequence"/>
</dbReference>
<reference evidence="1" key="2">
    <citation type="journal article" date="2022" name="New Phytol.">
        <title>Evolutionary transition to the ectomycorrhizal habit in the genomes of a hyperdiverse lineage of mushroom-forming fungi.</title>
        <authorList>
            <person name="Looney B."/>
            <person name="Miyauchi S."/>
            <person name="Morin E."/>
            <person name="Drula E."/>
            <person name="Courty P.E."/>
            <person name="Kohler A."/>
            <person name="Kuo A."/>
            <person name="LaButti K."/>
            <person name="Pangilinan J."/>
            <person name="Lipzen A."/>
            <person name="Riley R."/>
            <person name="Andreopoulos W."/>
            <person name="He G."/>
            <person name="Johnson J."/>
            <person name="Nolan M."/>
            <person name="Tritt A."/>
            <person name="Barry K.W."/>
            <person name="Grigoriev I.V."/>
            <person name="Nagy L.G."/>
            <person name="Hibbett D."/>
            <person name="Henrissat B."/>
            <person name="Matheny P.B."/>
            <person name="Labbe J."/>
            <person name="Martin F.M."/>
        </authorList>
    </citation>
    <scope>NUCLEOTIDE SEQUENCE</scope>
    <source>
        <strain evidence="1">HHB10654</strain>
    </source>
</reference>
<name>A0ACB8SHD0_9AGAM</name>
<gene>
    <name evidence="1" type="ORF">BV25DRAFT_1666806</name>
</gene>
<dbReference type="EMBL" id="MU277274">
    <property type="protein sequence ID" value="KAI0055959.1"/>
    <property type="molecule type" value="Genomic_DNA"/>
</dbReference>
<keyword evidence="2" id="KW-1185">Reference proteome</keyword>